<organism evidence="1 2">
    <name type="scientific">Knipowitschia caucasica</name>
    <name type="common">Caucasian dwarf goby</name>
    <name type="synonym">Pomatoschistus caucasicus</name>
    <dbReference type="NCBI Taxonomy" id="637954"/>
    <lineage>
        <taxon>Eukaryota</taxon>
        <taxon>Metazoa</taxon>
        <taxon>Chordata</taxon>
        <taxon>Craniata</taxon>
        <taxon>Vertebrata</taxon>
        <taxon>Euteleostomi</taxon>
        <taxon>Actinopterygii</taxon>
        <taxon>Neopterygii</taxon>
        <taxon>Teleostei</taxon>
        <taxon>Neoteleostei</taxon>
        <taxon>Acanthomorphata</taxon>
        <taxon>Gobiaria</taxon>
        <taxon>Gobiiformes</taxon>
        <taxon>Gobioidei</taxon>
        <taxon>Gobiidae</taxon>
        <taxon>Gobiinae</taxon>
        <taxon>Knipowitschia</taxon>
    </lineage>
</organism>
<reference evidence="1 2" key="1">
    <citation type="submission" date="2024-04" db="EMBL/GenBank/DDBJ databases">
        <authorList>
            <person name="Waldvogel A.-M."/>
            <person name="Schoenle A."/>
        </authorList>
    </citation>
    <scope>NUCLEOTIDE SEQUENCE [LARGE SCALE GENOMIC DNA]</scope>
</reference>
<keyword evidence="2" id="KW-1185">Reference proteome</keyword>
<evidence type="ECO:0000313" key="1">
    <source>
        <dbReference type="EMBL" id="CAL1577484.1"/>
    </source>
</evidence>
<sequence>MATFDLEAFVAEPTHVALELCRKVDLLEIARHYAIPVSPALRVGELREAILAELVANGVVVLPVSSDPVAGAAVGDAVVSPVRPGVERVEQPQLGSPAALFEEAEEKSPGLGLRSPRDARVDVRIARLKHEREKEEGEFQLKREIELRRIEFQEFQERLSALLVLRDTGGSQSFILSGVLPLGLQTDCHVSTIVKGIGLSYVPAPLHNVHVESNLVSRVFPVAVRDQFPIDGVEFIMGNDLAGGKVYPSPEVVTRPILSSDVDELAEKHPDVFSVSVLTRAQSKMARAK</sequence>
<protein>
    <submittedName>
        <fullName evidence="1">Uncharacterized protein</fullName>
    </submittedName>
</protein>
<accession>A0AAV2JIP7</accession>
<name>A0AAV2JIP7_KNICA</name>
<dbReference type="EMBL" id="OZ035835">
    <property type="protein sequence ID" value="CAL1577484.1"/>
    <property type="molecule type" value="Genomic_DNA"/>
</dbReference>
<dbReference type="Proteomes" id="UP001497482">
    <property type="component" value="Chromosome 13"/>
</dbReference>
<gene>
    <name evidence="1" type="ORF">KC01_LOCUS8828</name>
</gene>
<evidence type="ECO:0000313" key="2">
    <source>
        <dbReference type="Proteomes" id="UP001497482"/>
    </source>
</evidence>
<dbReference type="AlphaFoldDB" id="A0AAV2JIP7"/>
<proteinExistence type="predicted"/>